<dbReference type="NCBIfam" id="TIGR01905">
    <property type="entry name" value="paired_CXXCH_1"/>
    <property type="match status" value="4"/>
</dbReference>
<sequence length="333" mass="36685">MSAWMRLSVPALLGALLAFVVPPGESGAASELRCLGCHPAIVRDRVVHKPVGDGECVSCHLMVQGKMHPSEKGSATLQEKGEKLCYMCHDNLAAKKFVHGPVASGECQACHEVHKSPNPKLLKGTGADFCFMCHENKFQFKYGHAPVAQGDCLACHDPHQSDNKMMVRKPGSKLCFDCHDSAIAKGKSVHGPVATGDCLGCHMVHGSPYRHMLKRDNPDLYYMPYNPAHYSFCFDCHNRELAKDKRTDTLTGFRNGDRNLHELHVNKPDKGRTCKTCHEPHNSAQGRLLKKSIPGFGKWDIPMFFTGTSTGGTCVVGCHKPKSYDRLRPVINP</sequence>
<feature type="domain" description="Doubled CXXCH motif" evidence="2">
    <location>
        <begin position="268"/>
        <end position="293"/>
    </location>
</feature>
<proteinExistence type="predicted"/>
<feature type="domain" description="Doubled CXXCH motif" evidence="2">
    <location>
        <begin position="190"/>
        <end position="239"/>
    </location>
</feature>
<feature type="chain" id="PRO_5046700365" evidence="1">
    <location>
        <begin position="21"/>
        <end position="333"/>
    </location>
</feature>
<dbReference type="InterPro" id="IPR036280">
    <property type="entry name" value="Multihaem_cyt_sf"/>
</dbReference>
<evidence type="ECO:0000313" key="4">
    <source>
        <dbReference type="Proteomes" id="UP000756860"/>
    </source>
</evidence>
<comment type="caution">
    <text evidence="3">The sequence shown here is derived from an EMBL/GenBank/DDBJ whole genome shotgun (WGS) entry which is preliminary data.</text>
</comment>
<reference evidence="3 4" key="1">
    <citation type="submission" date="2021-05" db="EMBL/GenBank/DDBJ databases">
        <title>The draft genome of Geobacter luticola JCM 17780.</title>
        <authorList>
            <person name="Xu Z."/>
            <person name="Masuda Y."/>
            <person name="Itoh H."/>
            <person name="Senoo K."/>
        </authorList>
    </citation>
    <scope>NUCLEOTIDE SEQUENCE [LARGE SCALE GENOMIC DNA]</scope>
    <source>
        <strain evidence="3 4">JCM 17780</strain>
    </source>
</reference>
<evidence type="ECO:0000313" key="3">
    <source>
        <dbReference type="EMBL" id="MBT0653770.1"/>
    </source>
</evidence>
<name>A0ABS5SEG5_9BACT</name>
<dbReference type="PANTHER" id="PTHR39425:SF1">
    <property type="entry name" value="CYTOCHROME C7-LIKE DOMAIN-CONTAINING PROTEIN"/>
    <property type="match status" value="1"/>
</dbReference>
<feature type="domain" description="Doubled CXXCH motif" evidence="2">
    <location>
        <begin position="144"/>
        <end position="182"/>
    </location>
</feature>
<accession>A0ABS5SEG5</accession>
<keyword evidence="4" id="KW-1185">Reference proteome</keyword>
<gene>
    <name evidence="3" type="ORF">KI810_11940</name>
</gene>
<dbReference type="Pfam" id="PF09699">
    <property type="entry name" value="Paired_CXXCH_1"/>
    <property type="match status" value="5"/>
</dbReference>
<protein>
    <submittedName>
        <fullName evidence="3">Cytochrome C</fullName>
    </submittedName>
</protein>
<evidence type="ECO:0000256" key="1">
    <source>
        <dbReference type="SAM" id="SignalP"/>
    </source>
</evidence>
<feature type="domain" description="Doubled CXXCH motif" evidence="2">
    <location>
        <begin position="99"/>
        <end position="137"/>
    </location>
</feature>
<dbReference type="InterPro" id="IPR010177">
    <property type="entry name" value="Paired_CXXCH_1"/>
</dbReference>
<feature type="signal peptide" evidence="1">
    <location>
        <begin position="1"/>
        <end position="20"/>
    </location>
</feature>
<dbReference type="Gene3D" id="3.90.10.10">
    <property type="entry name" value="Cytochrome C3"/>
    <property type="match status" value="2"/>
</dbReference>
<dbReference type="RefSeq" id="WP_214175774.1">
    <property type="nucleotide sequence ID" value="NZ_JAHCVK010000005.1"/>
</dbReference>
<evidence type="ECO:0000259" key="2">
    <source>
        <dbReference type="Pfam" id="PF09699"/>
    </source>
</evidence>
<organism evidence="3 4">
    <name type="scientific">Geomobilimonas luticola</name>
    <dbReference type="NCBI Taxonomy" id="1114878"/>
    <lineage>
        <taxon>Bacteria</taxon>
        <taxon>Pseudomonadati</taxon>
        <taxon>Thermodesulfobacteriota</taxon>
        <taxon>Desulfuromonadia</taxon>
        <taxon>Geobacterales</taxon>
        <taxon>Geobacteraceae</taxon>
        <taxon>Geomobilimonas</taxon>
    </lineage>
</organism>
<dbReference type="SUPFAM" id="SSF48695">
    <property type="entry name" value="Multiheme cytochromes"/>
    <property type="match status" value="1"/>
</dbReference>
<dbReference type="Proteomes" id="UP000756860">
    <property type="component" value="Unassembled WGS sequence"/>
</dbReference>
<dbReference type="PANTHER" id="PTHR39425">
    <property type="entry name" value="LIPOPROTEIN CYTOCHROME C"/>
    <property type="match status" value="1"/>
</dbReference>
<keyword evidence="1" id="KW-0732">Signal</keyword>
<dbReference type="EMBL" id="JAHCVK010000005">
    <property type="protein sequence ID" value="MBT0653770.1"/>
    <property type="molecule type" value="Genomic_DNA"/>
</dbReference>
<feature type="domain" description="Doubled CXXCH motif" evidence="2">
    <location>
        <begin position="48"/>
        <end position="93"/>
    </location>
</feature>